<organism evidence="3 4">
    <name type="scientific">Acidovorax cavernicola</name>
    <dbReference type="NCBI Taxonomy" id="1675792"/>
    <lineage>
        <taxon>Bacteria</taxon>
        <taxon>Pseudomonadati</taxon>
        <taxon>Pseudomonadota</taxon>
        <taxon>Betaproteobacteria</taxon>
        <taxon>Burkholderiales</taxon>
        <taxon>Comamonadaceae</taxon>
        <taxon>Acidovorax</taxon>
    </lineage>
</organism>
<dbReference type="InterPro" id="IPR053716">
    <property type="entry name" value="Flag_assembly_chemotaxis_eff"/>
</dbReference>
<sequence length="173" mass="20053">MASTVSGTATVARDVDARGFVYALEPVHQRQQWRLDKAMTVLAQAQKQLAETEARLTQLLATHDEQAHQLGQALMQRLDPAAHRRHLGYLTSLRKQWLELDQTRQEQRTNCEQCRQQCLREQVRLEGLTQHKEDALAQYGDEMRQRNLNEQDRDWLARSASARTSFDVPKQHP</sequence>
<accession>A0A9X8D487</accession>
<keyword evidence="1" id="KW-0175">Coiled coil</keyword>
<dbReference type="Proteomes" id="UP000265619">
    <property type="component" value="Unassembled WGS sequence"/>
</dbReference>
<feature type="coiled-coil region" evidence="1">
    <location>
        <begin position="35"/>
        <end position="62"/>
    </location>
</feature>
<dbReference type="EMBL" id="QXMN01000017">
    <property type="protein sequence ID" value="RIX79091.1"/>
    <property type="molecule type" value="Genomic_DNA"/>
</dbReference>
<dbReference type="AlphaFoldDB" id="A0A9X8D487"/>
<evidence type="ECO:0008006" key="5">
    <source>
        <dbReference type="Google" id="ProtNLM"/>
    </source>
</evidence>
<feature type="region of interest" description="Disordered" evidence="2">
    <location>
        <begin position="150"/>
        <end position="173"/>
    </location>
</feature>
<keyword evidence="4" id="KW-1185">Reference proteome</keyword>
<name>A0A9X8D487_9BURK</name>
<evidence type="ECO:0000256" key="1">
    <source>
        <dbReference type="SAM" id="Coils"/>
    </source>
</evidence>
<dbReference type="Gene3D" id="1.10.287.1700">
    <property type="match status" value="1"/>
</dbReference>
<reference evidence="3 4" key="1">
    <citation type="submission" date="2018-09" db="EMBL/GenBank/DDBJ databases">
        <title>Acidovorax cavernicola nov. sp. isolated from Gruta de las Maravillas (Aracena, Spain).</title>
        <authorList>
            <person name="Jurado V."/>
            <person name="Gutierrez-Patricio S."/>
            <person name="Gonzalez-Pimentel J.L."/>
            <person name="Miller A.Z."/>
            <person name="Laiz L."/>
            <person name="Saiz-Jimenez C."/>
        </authorList>
    </citation>
    <scope>NUCLEOTIDE SEQUENCE [LARGE SCALE GENOMIC DNA]</scope>
    <source>
        <strain evidence="3 4">1011MAR4D40.2</strain>
    </source>
</reference>
<protein>
    <recommendedName>
        <fullName evidence="5">Flagellar FliJ protein</fullName>
    </recommendedName>
</protein>
<gene>
    <name evidence="3" type="ORF">D3H34_15225</name>
</gene>
<evidence type="ECO:0000313" key="4">
    <source>
        <dbReference type="Proteomes" id="UP000265619"/>
    </source>
</evidence>
<evidence type="ECO:0000313" key="3">
    <source>
        <dbReference type="EMBL" id="RIX79091.1"/>
    </source>
</evidence>
<comment type="caution">
    <text evidence="3">The sequence shown here is derived from an EMBL/GenBank/DDBJ whole genome shotgun (WGS) entry which is preliminary data.</text>
</comment>
<evidence type="ECO:0000256" key="2">
    <source>
        <dbReference type="SAM" id="MobiDB-lite"/>
    </source>
</evidence>
<proteinExistence type="predicted"/>